<dbReference type="InterPro" id="IPR001296">
    <property type="entry name" value="Glyco_trans_1"/>
</dbReference>
<dbReference type="Pfam" id="PF00534">
    <property type="entry name" value="Glycos_transf_1"/>
    <property type="match status" value="1"/>
</dbReference>
<evidence type="ECO:0008006" key="5">
    <source>
        <dbReference type="Google" id="ProtNLM"/>
    </source>
</evidence>
<organism evidence="3 4">
    <name type="scientific">Candidatus Magasanikbacteria bacterium CG11_big_fil_rev_8_21_14_0_20_39_34</name>
    <dbReference type="NCBI Taxonomy" id="1974653"/>
    <lineage>
        <taxon>Bacteria</taxon>
        <taxon>Candidatus Magasanikiibacteriota</taxon>
    </lineage>
</organism>
<dbReference type="CDD" id="cd03801">
    <property type="entry name" value="GT4_PimA-like"/>
    <property type="match status" value="1"/>
</dbReference>
<feature type="domain" description="Glycosyl transferase family 1" evidence="1">
    <location>
        <begin position="187"/>
        <end position="332"/>
    </location>
</feature>
<dbReference type="PANTHER" id="PTHR12526:SF630">
    <property type="entry name" value="GLYCOSYLTRANSFERASE"/>
    <property type="match status" value="1"/>
</dbReference>
<gene>
    <name evidence="3" type="ORF">COV59_03760</name>
</gene>
<comment type="caution">
    <text evidence="3">The sequence shown here is derived from an EMBL/GenBank/DDBJ whole genome shotgun (WGS) entry which is preliminary data.</text>
</comment>
<dbReference type="EMBL" id="PCWN01000008">
    <property type="protein sequence ID" value="PIR03763.1"/>
    <property type="molecule type" value="Genomic_DNA"/>
</dbReference>
<sequence length="363" mass="41740">MKILVLGSDSNVLHAHSNSQERALSYSTLVEKYIVVVPAEEDLIQEVNERLVVSGVKREFSIFTLLKLYKQAKQLVKKYNVEIVSAQNPFEYALLGYFLKRSCGIRLHIQEHGDFFSYTYWRNEKCIHFFRYYLGKFLIKKADSVRVVSKKIQHTLEGFGLKSDRITVIPVFVPNVNSIKIDRMQARVCVCIIRFVKQKNPLMLLRAWKHVLEKQPDAKLILVGKGEMQSEIKQCIKNFKLEKSVQLHGWTNDTSQMYKKADLHVLSSNYEGWGRVVIEAAVQGLPTVMTDVGCAGEFIENETSGLITSINDEKAFADAIIRIMQDDAFYRKLCVGISKSLQKLPNHQETLRLYLDSWKKALL</sequence>
<proteinExistence type="predicted"/>
<dbReference type="InterPro" id="IPR028098">
    <property type="entry name" value="Glyco_trans_4-like_N"/>
</dbReference>
<dbReference type="Pfam" id="PF13439">
    <property type="entry name" value="Glyco_transf_4"/>
    <property type="match status" value="1"/>
</dbReference>
<evidence type="ECO:0000313" key="3">
    <source>
        <dbReference type="EMBL" id="PIR03763.1"/>
    </source>
</evidence>
<protein>
    <recommendedName>
        <fullName evidence="5">Glycosyl transferase family 1 domain-containing protein</fullName>
    </recommendedName>
</protein>
<dbReference type="GO" id="GO:0016757">
    <property type="term" value="F:glycosyltransferase activity"/>
    <property type="evidence" value="ECO:0007669"/>
    <property type="project" value="InterPro"/>
</dbReference>
<evidence type="ECO:0000259" key="2">
    <source>
        <dbReference type="Pfam" id="PF13439"/>
    </source>
</evidence>
<accession>A0A2H0N4E7</accession>
<dbReference type="Gene3D" id="3.40.50.2000">
    <property type="entry name" value="Glycogen Phosphorylase B"/>
    <property type="match status" value="2"/>
</dbReference>
<name>A0A2H0N4E7_9BACT</name>
<dbReference type="PANTHER" id="PTHR12526">
    <property type="entry name" value="GLYCOSYLTRANSFERASE"/>
    <property type="match status" value="1"/>
</dbReference>
<dbReference type="AlphaFoldDB" id="A0A2H0N4E7"/>
<evidence type="ECO:0000259" key="1">
    <source>
        <dbReference type="Pfam" id="PF00534"/>
    </source>
</evidence>
<dbReference type="SUPFAM" id="SSF53756">
    <property type="entry name" value="UDP-Glycosyltransferase/glycogen phosphorylase"/>
    <property type="match status" value="1"/>
</dbReference>
<feature type="domain" description="Glycosyltransferase subfamily 4-like N-terminal" evidence="2">
    <location>
        <begin position="37"/>
        <end position="173"/>
    </location>
</feature>
<dbReference type="Proteomes" id="UP000229600">
    <property type="component" value="Unassembled WGS sequence"/>
</dbReference>
<evidence type="ECO:0000313" key="4">
    <source>
        <dbReference type="Proteomes" id="UP000229600"/>
    </source>
</evidence>
<reference evidence="3 4" key="1">
    <citation type="submission" date="2017-09" db="EMBL/GenBank/DDBJ databases">
        <title>Depth-based differentiation of microbial function through sediment-hosted aquifers and enrichment of novel symbionts in the deep terrestrial subsurface.</title>
        <authorList>
            <person name="Probst A.J."/>
            <person name="Ladd B."/>
            <person name="Jarett J.K."/>
            <person name="Geller-Mcgrath D.E."/>
            <person name="Sieber C.M."/>
            <person name="Emerson J.B."/>
            <person name="Anantharaman K."/>
            <person name="Thomas B.C."/>
            <person name="Malmstrom R."/>
            <person name="Stieglmeier M."/>
            <person name="Klingl A."/>
            <person name="Woyke T."/>
            <person name="Ryan C.M."/>
            <person name="Banfield J.F."/>
        </authorList>
    </citation>
    <scope>NUCLEOTIDE SEQUENCE [LARGE SCALE GENOMIC DNA]</scope>
    <source>
        <strain evidence="3">CG11_big_fil_rev_8_21_14_0_20_39_34</strain>
    </source>
</reference>